<evidence type="ECO:0000313" key="3">
    <source>
        <dbReference type="Proteomes" id="UP000675940"/>
    </source>
</evidence>
<dbReference type="Proteomes" id="UP000675940">
    <property type="component" value="Unassembled WGS sequence"/>
</dbReference>
<feature type="signal peptide" evidence="1">
    <location>
        <begin position="1"/>
        <end position="21"/>
    </location>
</feature>
<accession>A0A940MSN9</accession>
<dbReference type="AlphaFoldDB" id="A0A940MSN9"/>
<name>A0A940MSN9_9RHOB</name>
<gene>
    <name evidence="2" type="ORF">J5474_16570</name>
</gene>
<dbReference type="EMBL" id="JAGISH010000009">
    <property type="protein sequence ID" value="MBP0484096.1"/>
    <property type="molecule type" value="Genomic_DNA"/>
</dbReference>
<sequence length="138" mass="14549">MKRVLLALAFLPVMCATAASAQEAVNVGTGAVLRALDKLNAKVSDVTLANGRSEVMGLLEVSLRECRYPAGDPSGNAYAFLAIREAGVAQPVFEGWMIAGSPALNPLDHARYDVWVLRCTTDQGADQGADQAGEQAED</sequence>
<evidence type="ECO:0000256" key="1">
    <source>
        <dbReference type="SAM" id="SignalP"/>
    </source>
</evidence>
<keyword evidence="1" id="KW-0732">Signal</keyword>
<comment type="caution">
    <text evidence="2">The sequence shown here is derived from an EMBL/GenBank/DDBJ whole genome shotgun (WGS) entry which is preliminary data.</text>
</comment>
<dbReference type="Pfam" id="PF09923">
    <property type="entry name" value="DUF2155"/>
    <property type="match status" value="1"/>
</dbReference>
<protein>
    <submittedName>
        <fullName evidence="2">DUF2155 domain-containing protein</fullName>
    </submittedName>
</protein>
<organism evidence="2 3">
    <name type="scientific">Sagittula salina</name>
    <dbReference type="NCBI Taxonomy" id="2820268"/>
    <lineage>
        <taxon>Bacteria</taxon>
        <taxon>Pseudomonadati</taxon>
        <taxon>Pseudomonadota</taxon>
        <taxon>Alphaproteobacteria</taxon>
        <taxon>Rhodobacterales</taxon>
        <taxon>Roseobacteraceae</taxon>
        <taxon>Sagittula</taxon>
    </lineage>
</organism>
<feature type="chain" id="PRO_5037873603" evidence="1">
    <location>
        <begin position="22"/>
        <end position="138"/>
    </location>
</feature>
<dbReference type="RefSeq" id="WP_209362088.1">
    <property type="nucleotide sequence ID" value="NZ_JAGISH010000009.1"/>
</dbReference>
<evidence type="ECO:0000313" key="2">
    <source>
        <dbReference type="EMBL" id="MBP0484096.1"/>
    </source>
</evidence>
<keyword evidence="3" id="KW-1185">Reference proteome</keyword>
<proteinExistence type="predicted"/>
<reference evidence="2" key="1">
    <citation type="submission" date="2021-03" db="EMBL/GenBank/DDBJ databases">
        <title>Sagittula salina sp. nov. strain M10.9X isolated from the marine waste.</title>
        <authorList>
            <person name="Satari L."/>
            <person name="Molina-Menor E."/>
            <person name="Vidal-Verdu A."/>
            <person name="Pascual J."/>
            <person name="Pereto J."/>
            <person name="Porcar M."/>
        </authorList>
    </citation>
    <scope>NUCLEOTIDE SEQUENCE</scope>
    <source>
        <strain evidence="2">M10.9X</strain>
    </source>
</reference>
<dbReference type="InterPro" id="IPR019225">
    <property type="entry name" value="DUF2155"/>
</dbReference>